<dbReference type="SUPFAM" id="SSF159941">
    <property type="entry name" value="MM3350-like"/>
    <property type="match status" value="1"/>
</dbReference>
<dbReference type="InterPro" id="IPR024047">
    <property type="entry name" value="MM3350-like_sf"/>
</dbReference>
<evidence type="ECO:0000256" key="1">
    <source>
        <dbReference type="SAM" id="MobiDB-lite"/>
    </source>
</evidence>
<reference evidence="4" key="1">
    <citation type="journal article" date="2019" name="Int. J. Syst. Evol. Microbiol.">
        <title>The Global Catalogue of Microorganisms (GCM) 10K type strain sequencing project: providing services to taxonomists for standard genome sequencing and annotation.</title>
        <authorList>
            <consortium name="The Broad Institute Genomics Platform"/>
            <consortium name="The Broad Institute Genome Sequencing Center for Infectious Disease"/>
            <person name="Wu L."/>
            <person name="Ma J."/>
        </authorList>
    </citation>
    <scope>NUCLEOTIDE SEQUENCE [LARGE SCALE GENOMIC DNA]</scope>
    <source>
        <strain evidence="4">CGMCC 1.12778</strain>
    </source>
</reference>
<feature type="compositionally biased region" description="Basic and acidic residues" evidence="1">
    <location>
        <begin position="135"/>
        <end position="154"/>
    </location>
</feature>
<protein>
    <recommendedName>
        <fullName evidence="2">Plasmid pRiA4b Orf3-like domain-containing protein</fullName>
    </recommendedName>
</protein>
<dbReference type="Proteomes" id="UP000643279">
    <property type="component" value="Unassembled WGS sequence"/>
</dbReference>
<dbReference type="Pfam" id="PF07929">
    <property type="entry name" value="PRiA4_ORF3"/>
    <property type="match status" value="1"/>
</dbReference>
<evidence type="ECO:0000313" key="3">
    <source>
        <dbReference type="EMBL" id="GGI00028.1"/>
    </source>
</evidence>
<dbReference type="EMBL" id="BMFW01000024">
    <property type="protein sequence ID" value="GGI00028.1"/>
    <property type="molecule type" value="Genomic_DNA"/>
</dbReference>
<dbReference type="RefSeq" id="WP_229748558.1">
    <property type="nucleotide sequence ID" value="NZ_BMFW01000024.1"/>
</dbReference>
<feature type="domain" description="Plasmid pRiA4b Orf3-like" evidence="2">
    <location>
        <begin position="15"/>
        <end position="202"/>
    </location>
</feature>
<sequence>MDIFNAEAGADQESILEVRVVLIDSEPEIWRVFQLRSSLALNQVHQVLQTAFGWEDAHLHRFVASDPFAPLRPVDGQFPEVLQWLPGQECEEPGDRPEEDCSLDQLLALGSAEAFYEYDFGDSWLHRLELVSRRPADKDSPPARLIDGARRGPLEDSGGFPGYEEIMDALADPRHPDHAEHSAWVADITGSDAPFDPAFLDIPTVNRTLAEQFRRTRSGEKRAK</sequence>
<comment type="caution">
    <text evidence="3">The sequence shown here is derived from an EMBL/GenBank/DDBJ whole genome shotgun (WGS) entry which is preliminary data.</text>
</comment>
<dbReference type="Gene3D" id="3.10.290.30">
    <property type="entry name" value="MM3350-like"/>
    <property type="match status" value="1"/>
</dbReference>
<keyword evidence="4" id="KW-1185">Reference proteome</keyword>
<evidence type="ECO:0000313" key="4">
    <source>
        <dbReference type="Proteomes" id="UP000643279"/>
    </source>
</evidence>
<accession>A0ABQ2AYE8</accession>
<dbReference type="InterPro" id="IPR012912">
    <property type="entry name" value="Plasmid_pRiA4b_Orf3-like"/>
</dbReference>
<dbReference type="PANTHER" id="PTHR41878:SF1">
    <property type="entry name" value="TNPR PROTEIN"/>
    <property type="match status" value="1"/>
</dbReference>
<dbReference type="PANTHER" id="PTHR41878">
    <property type="entry name" value="LEXA REPRESSOR-RELATED"/>
    <property type="match status" value="1"/>
</dbReference>
<feature type="region of interest" description="Disordered" evidence="1">
    <location>
        <begin position="135"/>
        <end position="162"/>
    </location>
</feature>
<evidence type="ECO:0000259" key="2">
    <source>
        <dbReference type="Pfam" id="PF07929"/>
    </source>
</evidence>
<gene>
    <name evidence="3" type="ORF">GCM10007170_36230</name>
</gene>
<name>A0ABQ2AYE8_9MICC</name>
<proteinExistence type="predicted"/>
<organism evidence="3 4">
    <name type="scientific">Arthrobacter liuii</name>
    <dbReference type="NCBI Taxonomy" id="1476996"/>
    <lineage>
        <taxon>Bacteria</taxon>
        <taxon>Bacillati</taxon>
        <taxon>Actinomycetota</taxon>
        <taxon>Actinomycetes</taxon>
        <taxon>Micrococcales</taxon>
        <taxon>Micrococcaceae</taxon>
        <taxon>Arthrobacter</taxon>
    </lineage>
</organism>